<comment type="caution">
    <text evidence="1">The sequence shown here is derived from an EMBL/GenBank/DDBJ whole genome shotgun (WGS) entry which is preliminary data.</text>
</comment>
<accession>A0A0M0LKT6</accession>
<protein>
    <submittedName>
        <fullName evidence="1">Uncharacterized protein</fullName>
    </submittedName>
</protein>
<sequence length="72" mass="8281">METGELVRIQLKNGSQIGPAVFLMNHYKLGSVSVTLAPYYNDPDRFHELGKTKEVKLRKIDSIEFIDWELAE</sequence>
<dbReference type="STRING" id="263475.AMD00_03230"/>
<reference evidence="2" key="1">
    <citation type="submission" date="2015-08" db="EMBL/GenBank/DDBJ databases">
        <title>Fjat-10028 dsm 16317.</title>
        <authorList>
            <person name="Liu B."/>
            <person name="Wang J."/>
            <person name="Zhu Y."/>
            <person name="Liu G."/>
            <person name="Chen Q."/>
            <person name="Chen Z."/>
            <person name="Lan J."/>
            <person name="Che J."/>
            <person name="Ge C."/>
            <person name="Shi H."/>
            <person name="Pan Z."/>
            <person name="Liu X."/>
        </authorList>
    </citation>
    <scope>NUCLEOTIDE SEQUENCE [LARGE SCALE GENOMIC DNA]</scope>
    <source>
        <strain evidence="2">DSM 16317</strain>
    </source>
</reference>
<name>A0A0M0LKT6_9BACL</name>
<gene>
    <name evidence="1" type="ORF">AMD00_03230</name>
</gene>
<dbReference type="EMBL" id="LILB01000001">
    <property type="protein sequence ID" value="KOO51497.1"/>
    <property type="molecule type" value="Genomic_DNA"/>
</dbReference>
<organism evidence="1 2">
    <name type="scientific">Viridibacillus arvi</name>
    <dbReference type="NCBI Taxonomy" id="263475"/>
    <lineage>
        <taxon>Bacteria</taxon>
        <taxon>Bacillati</taxon>
        <taxon>Bacillota</taxon>
        <taxon>Bacilli</taxon>
        <taxon>Bacillales</taxon>
        <taxon>Caryophanaceae</taxon>
        <taxon>Viridibacillus</taxon>
    </lineage>
</organism>
<dbReference type="Proteomes" id="UP000036867">
    <property type="component" value="Unassembled WGS sequence"/>
</dbReference>
<keyword evidence="2" id="KW-1185">Reference proteome</keyword>
<proteinExistence type="predicted"/>
<evidence type="ECO:0000313" key="1">
    <source>
        <dbReference type="EMBL" id="KOO51497.1"/>
    </source>
</evidence>
<evidence type="ECO:0000313" key="2">
    <source>
        <dbReference type="Proteomes" id="UP000036867"/>
    </source>
</evidence>
<dbReference type="AlphaFoldDB" id="A0A0M0LKT6"/>